<dbReference type="EMBL" id="JEMX01000062">
    <property type="protein sequence ID" value="EXI78895.1"/>
    <property type="molecule type" value="Genomic_DNA"/>
</dbReference>
<dbReference type="AlphaFoldDB" id="A0A011PPU2"/>
<evidence type="ECO:0000313" key="1">
    <source>
        <dbReference type="EMBL" id="EXI78895.1"/>
    </source>
</evidence>
<organism evidence="1 2">
    <name type="scientific">Candidatus Accumulibacter appositus</name>
    <dbReference type="NCBI Taxonomy" id="1454003"/>
    <lineage>
        <taxon>Bacteria</taxon>
        <taxon>Pseudomonadati</taxon>
        <taxon>Pseudomonadota</taxon>
        <taxon>Betaproteobacteria</taxon>
        <taxon>Candidatus Accumulibacter</taxon>
    </lineage>
</organism>
<proteinExistence type="predicted"/>
<dbReference type="Proteomes" id="UP000021816">
    <property type="component" value="Unassembled WGS sequence"/>
</dbReference>
<protein>
    <submittedName>
        <fullName evidence="1">Uncharacterized protein</fullName>
    </submittedName>
</protein>
<comment type="caution">
    <text evidence="1">The sequence shown here is derived from an EMBL/GenBank/DDBJ whole genome shotgun (WGS) entry which is preliminary data.</text>
</comment>
<evidence type="ECO:0000313" key="2">
    <source>
        <dbReference type="Proteomes" id="UP000021816"/>
    </source>
</evidence>
<accession>A0A011PPU2</accession>
<gene>
    <name evidence="1" type="ORF">AW10_02722</name>
</gene>
<reference evidence="1 2" key="1">
    <citation type="submission" date="2014-02" db="EMBL/GenBank/DDBJ databases">
        <title>Expanding our view of genomic diversity in Candidatus Accumulibacter clades.</title>
        <authorList>
            <person name="Skennerton C.T."/>
            <person name="Barr J.J."/>
            <person name="Slater F.R."/>
            <person name="Bond P.L."/>
            <person name="Tyson G.W."/>
        </authorList>
    </citation>
    <scope>NUCLEOTIDE SEQUENCE [LARGE SCALE GENOMIC DNA]</scope>
    <source>
        <strain evidence="2">BA-92</strain>
    </source>
</reference>
<sequence>MTEAQPFRHRELVAVLCIPGPQLLGARLLGRRQVLGDELHLLRHAAFHDLVVLVEAHGQRFPIEDLLANPVFDHGGEFCWRWRTTPLRLVDRVQLGELFERQRNLVGRPSLDVGFKIRVTHKQNRTERHEMQQGFAQQALDRNWIHRLTLFPQKRRALADPPDYLAESVAQSLRLADAKVP</sequence>
<name>A0A011PPU2_9PROT</name>